<proteinExistence type="predicted"/>
<dbReference type="SUPFAM" id="SSF52172">
    <property type="entry name" value="CheY-like"/>
    <property type="match status" value="1"/>
</dbReference>
<dbReference type="PANTHER" id="PTHR43874:SF67">
    <property type="entry name" value="TWO-COMPONENT RESPONSE REGULATOR ARR2"/>
    <property type="match status" value="1"/>
</dbReference>
<name>A0AA88AFK3_FICCA</name>
<gene>
    <name evidence="6" type="ORF">TIFTF001_023862</name>
</gene>
<dbReference type="Proteomes" id="UP001187192">
    <property type="component" value="Unassembled WGS sequence"/>
</dbReference>
<dbReference type="InterPro" id="IPR011006">
    <property type="entry name" value="CheY-like_superfamily"/>
</dbReference>
<feature type="domain" description="Response regulatory" evidence="5">
    <location>
        <begin position="37"/>
        <end position="152"/>
    </location>
</feature>
<dbReference type="GO" id="GO:0009736">
    <property type="term" value="P:cytokinin-activated signaling pathway"/>
    <property type="evidence" value="ECO:0007669"/>
    <property type="project" value="InterPro"/>
</dbReference>
<dbReference type="GO" id="GO:0000160">
    <property type="term" value="P:phosphorelay signal transduction system"/>
    <property type="evidence" value="ECO:0007669"/>
    <property type="project" value="UniProtKB-KW"/>
</dbReference>
<evidence type="ECO:0000256" key="2">
    <source>
        <dbReference type="ARBA" id="ARBA00023015"/>
    </source>
</evidence>
<evidence type="ECO:0000313" key="7">
    <source>
        <dbReference type="Proteomes" id="UP001187192"/>
    </source>
</evidence>
<keyword evidence="1" id="KW-0902">Two-component regulatory system</keyword>
<keyword evidence="7" id="KW-1185">Reference proteome</keyword>
<dbReference type="Gene3D" id="3.40.50.2300">
    <property type="match status" value="1"/>
</dbReference>
<dbReference type="EMBL" id="BTGU01000053">
    <property type="protein sequence ID" value="GMN54749.1"/>
    <property type="molecule type" value="Genomic_DNA"/>
</dbReference>
<dbReference type="Pfam" id="PF00072">
    <property type="entry name" value="Response_reg"/>
    <property type="match status" value="1"/>
</dbReference>
<protein>
    <recommendedName>
        <fullName evidence="5">Response regulatory domain-containing protein</fullName>
    </recommendedName>
</protein>
<dbReference type="PANTHER" id="PTHR43874">
    <property type="entry name" value="TWO-COMPONENT RESPONSE REGULATOR"/>
    <property type="match status" value="1"/>
</dbReference>
<dbReference type="InterPro" id="IPR001789">
    <property type="entry name" value="Sig_transdc_resp-reg_receiver"/>
</dbReference>
<evidence type="ECO:0000313" key="6">
    <source>
        <dbReference type="EMBL" id="GMN54749.1"/>
    </source>
</evidence>
<dbReference type="InterPro" id="IPR045279">
    <property type="entry name" value="ARR-like"/>
</dbReference>
<organism evidence="6 7">
    <name type="scientific">Ficus carica</name>
    <name type="common">Common fig</name>
    <dbReference type="NCBI Taxonomy" id="3494"/>
    <lineage>
        <taxon>Eukaryota</taxon>
        <taxon>Viridiplantae</taxon>
        <taxon>Streptophyta</taxon>
        <taxon>Embryophyta</taxon>
        <taxon>Tracheophyta</taxon>
        <taxon>Spermatophyta</taxon>
        <taxon>Magnoliopsida</taxon>
        <taxon>eudicotyledons</taxon>
        <taxon>Gunneridae</taxon>
        <taxon>Pentapetalae</taxon>
        <taxon>rosids</taxon>
        <taxon>fabids</taxon>
        <taxon>Rosales</taxon>
        <taxon>Moraceae</taxon>
        <taxon>Ficeae</taxon>
        <taxon>Ficus</taxon>
    </lineage>
</organism>
<feature type="modified residue" description="4-aspartylphosphate" evidence="4">
    <location>
        <position position="88"/>
    </location>
</feature>
<evidence type="ECO:0000256" key="3">
    <source>
        <dbReference type="ARBA" id="ARBA00023163"/>
    </source>
</evidence>
<keyword evidence="3" id="KW-0804">Transcription</keyword>
<keyword evidence="2" id="KW-0805">Transcription regulation</keyword>
<keyword evidence="4" id="KW-0597">Phosphoprotein</keyword>
<reference evidence="6" key="1">
    <citation type="submission" date="2023-07" db="EMBL/GenBank/DDBJ databases">
        <title>draft genome sequence of fig (Ficus carica).</title>
        <authorList>
            <person name="Takahashi T."/>
            <person name="Nishimura K."/>
        </authorList>
    </citation>
    <scope>NUCLEOTIDE SEQUENCE</scope>
</reference>
<evidence type="ECO:0000256" key="4">
    <source>
        <dbReference type="PROSITE-ProRule" id="PRU00169"/>
    </source>
</evidence>
<evidence type="ECO:0000259" key="5">
    <source>
        <dbReference type="PROSITE" id="PS50110"/>
    </source>
</evidence>
<dbReference type="AlphaFoldDB" id="A0AA88AFK3"/>
<sequence>MAESRNEKSSVPASPSGPAYTWTVADFLSGEFPAGLRVLLVDEDPVSLLILERLLQTSLYQVTKCDRAEEALSLLREKKDGFDIILSDVHMADMDGIKFLDCIVREMDIPVIMLSADERNDVLMKAVIHGACAFFVKPVRPRLVQCIWEHVLRKKVKEEKALNKSAITTLPNHGSNILQGD</sequence>
<evidence type="ECO:0000256" key="1">
    <source>
        <dbReference type="ARBA" id="ARBA00023012"/>
    </source>
</evidence>
<dbReference type="PROSITE" id="PS50110">
    <property type="entry name" value="RESPONSE_REGULATORY"/>
    <property type="match status" value="1"/>
</dbReference>
<comment type="caution">
    <text evidence="6">The sequence shown here is derived from an EMBL/GenBank/DDBJ whole genome shotgun (WGS) entry which is preliminary data.</text>
</comment>
<dbReference type="CDD" id="cd17584">
    <property type="entry name" value="REC_typeB_ARR-like"/>
    <property type="match status" value="1"/>
</dbReference>
<accession>A0AA88AFK3</accession>
<dbReference type="SMART" id="SM00448">
    <property type="entry name" value="REC"/>
    <property type="match status" value="1"/>
</dbReference>